<sequence length="73" mass="8497">MSVISIRLNQQEEELFQSYAAITGENLSTLFKEALKKSIDDEYDLQVYKEAHEEYQQDPETISHADFKKELGL</sequence>
<dbReference type="PATRIC" id="fig|1423724.4.peg.1184"/>
<proteinExistence type="predicted"/>
<organism evidence="1 2">
    <name type="scientific">Ligilactobacillus apodemi DSM 16634 = JCM 16172</name>
    <dbReference type="NCBI Taxonomy" id="1423724"/>
    <lineage>
        <taxon>Bacteria</taxon>
        <taxon>Bacillati</taxon>
        <taxon>Bacillota</taxon>
        <taxon>Bacilli</taxon>
        <taxon>Lactobacillales</taxon>
        <taxon>Lactobacillaceae</taxon>
        <taxon>Ligilactobacillus</taxon>
    </lineage>
</organism>
<dbReference type="Pfam" id="PF19807">
    <property type="entry name" value="DUF6290"/>
    <property type="match status" value="1"/>
</dbReference>
<dbReference type="RefSeq" id="WP_025087394.1">
    <property type="nucleotide sequence ID" value="NZ_AZFT01000053.1"/>
</dbReference>
<dbReference type="eggNOG" id="ENOG5033BT1">
    <property type="taxonomic scope" value="Bacteria"/>
</dbReference>
<name>A0A0R1TQZ5_9LACO</name>
<evidence type="ECO:0008006" key="3">
    <source>
        <dbReference type="Google" id="ProtNLM"/>
    </source>
</evidence>
<dbReference type="InterPro" id="IPR046257">
    <property type="entry name" value="DUF6290"/>
</dbReference>
<dbReference type="AlphaFoldDB" id="A0A0R1TQZ5"/>
<comment type="caution">
    <text evidence="1">The sequence shown here is derived from an EMBL/GenBank/DDBJ whole genome shotgun (WGS) entry which is preliminary data.</text>
</comment>
<gene>
    <name evidence="1" type="ORF">FC32_GL001135</name>
</gene>
<dbReference type="NCBIfam" id="NF046040">
    <property type="entry name" value="RelB_antitoxin"/>
    <property type="match status" value="1"/>
</dbReference>
<evidence type="ECO:0000313" key="1">
    <source>
        <dbReference type="EMBL" id="KRL83869.1"/>
    </source>
</evidence>
<dbReference type="Proteomes" id="UP000051324">
    <property type="component" value="Unassembled WGS sequence"/>
</dbReference>
<protein>
    <recommendedName>
        <fullName evidence="3">RelB protein</fullName>
    </recommendedName>
</protein>
<keyword evidence="2" id="KW-1185">Reference proteome</keyword>
<dbReference type="EMBL" id="AZFT01000053">
    <property type="protein sequence ID" value="KRL83869.1"/>
    <property type="molecule type" value="Genomic_DNA"/>
</dbReference>
<accession>A0A0R1TQZ5</accession>
<dbReference type="OrthoDB" id="1691100at2"/>
<dbReference type="STRING" id="1423724.FC32_GL001135"/>
<reference evidence="1 2" key="1">
    <citation type="journal article" date="2015" name="Genome Announc.">
        <title>Expanding the biotechnology potential of lactobacilli through comparative genomics of 213 strains and associated genera.</title>
        <authorList>
            <person name="Sun Z."/>
            <person name="Harris H.M."/>
            <person name="McCann A."/>
            <person name="Guo C."/>
            <person name="Argimon S."/>
            <person name="Zhang W."/>
            <person name="Yang X."/>
            <person name="Jeffery I.B."/>
            <person name="Cooney J.C."/>
            <person name="Kagawa T.F."/>
            <person name="Liu W."/>
            <person name="Song Y."/>
            <person name="Salvetti E."/>
            <person name="Wrobel A."/>
            <person name="Rasinkangas P."/>
            <person name="Parkhill J."/>
            <person name="Rea M.C."/>
            <person name="O'Sullivan O."/>
            <person name="Ritari J."/>
            <person name="Douillard F.P."/>
            <person name="Paul Ross R."/>
            <person name="Yang R."/>
            <person name="Briner A.E."/>
            <person name="Felis G.E."/>
            <person name="de Vos W.M."/>
            <person name="Barrangou R."/>
            <person name="Klaenhammer T.R."/>
            <person name="Caufield P.W."/>
            <person name="Cui Y."/>
            <person name="Zhang H."/>
            <person name="O'Toole P.W."/>
        </authorList>
    </citation>
    <scope>NUCLEOTIDE SEQUENCE [LARGE SCALE GENOMIC DNA]</scope>
    <source>
        <strain evidence="1 2">DSM 16634</strain>
    </source>
</reference>
<evidence type="ECO:0000313" key="2">
    <source>
        <dbReference type="Proteomes" id="UP000051324"/>
    </source>
</evidence>